<dbReference type="PANTHER" id="PTHR12411">
    <property type="entry name" value="CYSTEINE PROTEASE FAMILY C1-RELATED"/>
    <property type="match status" value="1"/>
</dbReference>
<evidence type="ECO:0000256" key="2">
    <source>
        <dbReference type="ARBA" id="ARBA00008455"/>
    </source>
</evidence>
<dbReference type="InterPro" id="IPR000668">
    <property type="entry name" value="Peptidase_C1A_C"/>
</dbReference>
<dbReference type="InterPro" id="IPR025660">
    <property type="entry name" value="Pept_his_AS"/>
</dbReference>
<dbReference type="Gene3D" id="3.90.70.10">
    <property type="entry name" value="Cysteine proteinases"/>
    <property type="match status" value="1"/>
</dbReference>
<dbReference type="PROSITE" id="PS00639">
    <property type="entry name" value="THIOL_PROTEASE_HIS"/>
    <property type="match status" value="1"/>
</dbReference>
<evidence type="ECO:0000256" key="5">
    <source>
        <dbReference type="ARBA" id="ARBA00022807"/>
    </source>
</evidence>
<evidence type="ECO:0000256" key="6">
    <source>
        <dbReference type="ARBA" id="ARBA00023228"/>
    </source>
</evidence>
<dbReference type="SMART" id="SM00645">
    <property type="entry name" value="Pept_C1"/>
    <property type="match status" value="1"/>
</dbReference>
<keyword evidence="5" id="KW-0788">Thiol protease</keyword>
<keyword evidence="9" id="KW-1185">Reference proteome</keyword>
<comment type="similarity">
    <text evidence="2">Belongs to the peptidase C1 family.</text>
</comment>
<comment type="subcellular location">
    <subcellularLocation>
        <location evidence="1">Lysosome</location>
    </subcellularLocation>
</comment>
<accession>A0ABQ0ELA3</accession>
<dbReference type="Proteomes" id="UP001623349">
    <property type="component" value="Unassembled WGS sequence"/>
</dbReference>
<feature type="domain" description="Peptidase C1A papain C-terminal" evidence="7">
    <location>
        <begin position="120"/>
        <end position="373"/>
    </location>
</feature>
<dbReference type="InterPro" id="IPR039417">
    <property type="entry name" value="Peptidase_C1A_papain-like"/>
</dbReference>
<keyword evidence="6" id="KW-0458">Lysosome</keyword>
<dbReference type="InterPro" id="IPR000169">
    <property type="entry name" value="Pept_cys_AS"/>
</dbReference>
<gene>
    <name evidence="8" type="ORF">APTSU1_000307400</name>
</gene>
<dbReference type="EMBL" id="BAAFST010000003">
    <property type="protein sequence ID" value="GAB1287844.1"/>
    <property type="molecule type" value="Genomic_DNA"/>
</dbReference>
<keyword evidence="3" id="KW-0645">Protease</keyword>
<reference evidence="8 9" key="1">
    <citation type="submission" date="2024-08" db="EMBL/GenBank/DDBJ databases">
        <title>The draft genome of Apodemus speciosus.</title>
        <authorList>
            <person name="Nabeshima K."/>
            <person name="Suzuki S."/>
            <person name="Onuma M."/>
        </authorList>
    </citation>
    <scope>NUCLEOTIDE SEQUENCE [LARGE SCALE GENOMIC DNA]</scope>
    <source>
        <strain evidence="8">IB14-021</strain>
    </source>
</reference>
<evidence type="ECO:0000256" key="4">
    <source>
        <dbReference type="ARBA" id="ARBA00022801"/>
    </source>
</evidence>
<dbReference type="PRINTS" id="PR00705">
    <property type="entry name" value="PAPAIN"/>
</dbReference>
<dbReference type="SUPFAM" id="SSF54001">
    <property type="entry name" value="Cysteine proteinases"/>
    <property type="match status" value="2"/>
</dbReference>
<organism evidence="8 9">
    <name type="scientific">Apodemus speciosus</name>
    <name type="common">Large Japanese field mouse</name>
    <dbReference type="NCBI Taxonomy" id="105296"/>
    <lineage>
        <taxon>Eukaryota</taxon>
        <taxon>Metazoa</taxon>
        <taxon>Chordata</taxon>
        <taxon>Craniata</taxon>
        <taxon>Vertebrata</taxon>
        <taxon>Euteleostomi</taxon>
        <taxon>Mammalia</taxon>
        <taxon>Eutheria</taxon>
        <taxon>Euarchontoglires</taxon>
        <taxon>Glires</taxon>
        <taxon>Rodentia</taxon>
        <taxon>Myomorpha</taxon>
        <taxon>Muroidea</taxon>
        <taxon>Muridae</taxon>
        <taxon>Murinae</taxon>
        <taxon>Apodemus</taxon>
    </lineage>
</organism>
<comment type="caution">
    <text evidence="8">The sequence shown here is derived from an EMBL/GenBank/DDBJ whole genome shotgun (WGS) entry which is preliminary data.</text>
</comment>
<dbReference type="Pfam" id="PF00112">
    <property type="entry name" value="Peptidase_C1"/>
    <property type="match status" value="2"/>
</dbReference>
<name>A0ABQ0ELA3_APOSI</name>
<evidence type="ECO:0000313" key="9">
    <source>
        <dbReference type="Proteomes" id="UP001623349"/>
    </source>
</evidence>
<sequence length="374" mass="41895">MWYFPATAGVDFRNPYGINLAPLVFHSQQPHVLPEKSLDNRFSTAEMWVFKFLLLPTVSFALYPEEMLDTQWELWKKAHRKQYNGKTSEEVVQKMTGLRIPSSRSYSNDTLYTPEWEGRVPDSIDYRKKGYVTPVKNQGQCGSCWAFSSAGALEGQLKRKTGKLLALSPQNLVDCVSENYGCGGGYMTTAFQYVQQNGGIDSEDAYPYVGQDESCMYNATAKAAKCRGYREIPVGSEKALKRAVARVGPISVSIDASLPSFQFYSRGVYYDENCDRDNVNHAVLVVGYGTQKGSKHWIIKNSTVFLCVVLTILEPDVETRLASNSQRSTCLASTFKVLHFKVWGESWGNKGYVLLARNKNNACGITNLASFPKM</sequence>
<evidence type="ECO:0000256" key="3">
    <source>
        <dbReference type="ARBA" id="ARBA00022670"/>
    </source>
</evidence>
<dbReference type="InterPro" id="IPR013128">
    <property type="entry name" value="Peptidase_C1A"/>
</dbReference>
<keyword evidence="4" id="KW-0378">Hydrolase</keyword>
<dbReference type="PROSITE" id="PS00139">
    <property type="entry name" value="THIOL_PROTEASE_CYS"/>
    <property type="match status" value="1"/>
</dbReference>
<evidence type="ECO:0000259" key="7">
    <source>
        <dbReference type="SMART" id="SM00645"/>
    </source>
</evidence>
<evidence type="ECO:0000256" key="1">
    <source>
        <dbReference type="ARBA" id="ARBA00004371"/>
    </source>
</evidence>
<evidence type="ECO:0000313" key="8">
    <source>
        <dbReference type="EMBL" id="GAB1287844.1"/>
    </source>
</evidence>
<dbReference type="CDD" id="cd02248">
    <property type="entry name" value="Peptidase_C1A"/>
    <property type="match status" value="1"/>
</dbReference>
<proteinExistence type="inferred from homology"/>
<dbReference type="InterPro" id="IPR038765">
    <property type="entry name" value="Papain-like_cys_pep_sf"/>
</dbReference>
<protein>
    <submittedName>
        <fullName evidence="8">Cathepsin K</fullName>
    </submittedName>
</protein>